<dbReference type="EMBL" id="MIJD01000205">
    <property type="protein sequence ID" value="OPE52499.1"/>
    <property type="molecule type" value="Genomic_DNA"/>
</dbReference>
<evidence type="ECO:0000313" key="3">
    <source>
        <dbReference type="Proteomes" id="UP000191039"/>
    </source>
</evidence>
<protein>
    <submittedName>
        <fullName evidence="2">DUF2771 domain-containing protein</fullName>
    </submittedName>
</protein>
<accession>A0A1Q4H6C9</accession>
<dbReference type="Proteomes" id="UP000191039">
    <property type="component" value="Unassembled WGS sequence"/>
</dbReference>
<evidence type="ECO:0000313" key="2">
    <source>
        <dbReference type="EMBL" id="PEG53088.1"/>
    </source>
</evidence>
<dbReference type="EMBL" id="PDCR01000023">
    <property type="protein sequence ID" value="PEG53088.1"/>
    <property type="molecule type" value="Genomic_DNA"/>
</dbReference>
<name>A0A1Q4H6C9_9MYCO</name>
<proteinExistence type="predicted"/>
<dbReference type="Pfam" id="PF10969">
    <property type="entry name" value="DUF2771"/>
    <property type="match status" value="1"/>
</dbReference>
<sequence length="178" mass="19422">MKKGVAILAALALLSSIGTGLLVWQLSRNSGPHYPEISAYSHGQTVRVGPFLYCPVLDLDDCDFPQNTADLALNSRHPVQLAVDPAIARGPWLLVRTYEDAAAPVVQGFLPNAARTVKIPSVDARFGKLTGIVVQLPTLVRDEDGNEFPVPHAEWSVRTSWDADEEYSESVTDFQPAR</sequence>
<dbReference type="RefSeq" id="WP_073858999.1">
    <property type="nucleotide sequence ID" value="NZ_MIJD01000205.1"/>
</dbReference>
<reference evidence="2 4" key="2">
    <citation type="submission" date="2017-10" db="EMBL/GenBank/DDBJ databases">
        <title>The new phylogeny of genus Mycobacterium.</title>
        <authorList>
            <person name="Tortoli E."/>
            <person name="Trovato A."/>
            <person name="Cirillo D.M."/>
        </authorList>
    </citation>
    <scope>NUCLEOTIDE SEQUENCE [LARGE SCALE GENOMIC DNA]</scope>
    <source>
        <strain evidence="2 4">IP141170001</strain>
    </source>
</reference>
<dbReference type="Proteomes" id="UP000220340">
    <property type="component" value="Unassembled WGS sequence"/>
</dbReference>
<keyword evidence="4" id="KW-1185">Reference proteome</keyword>
<gene>
    <name evidence="1" type="ORF">BV510_18375</name>
    <name evidence="2" type="ORF">CRI78_18045</name>
</gene>
<reference evidence="1 3" key="1">
    <citation type="submission" date="2016-09" db="EMBL/GenBank/DDBJ databases">
        <title>genome sequences of unsequenced Mycobacteria.</title>
        <authorList>
            <person name="Greninger A.L."/>
            <person name="Jerome K.R."/>
            <person name="Mcnair B."/>
            <person name="Wallis C."/>
            <person name="Fang F."/>
        </authorList>
    </citation>
    <scope>NUCLEOTIDE SEQUENCE [LARGE SCALE GENOMIC DNA]</scope>
    <source>
        <strain evidence="1 3">BM1</strain>
    </source>
</reference>
<dbReference type="AlphaFoldDB" id="A0A1Q4H6C9"/>
<comment type="caution">
    <text evidence="1">The sequence shown here is derived from an EMBL/GenBank/DDBJ whole genome shotgun (WGS) entry which is preliminary data.</text>
</comment>
<evidence type="ECO:0000313" key="4">
    <source>
        <dbReference type="Proteomes" id="UP000220340"/>
    </source>
</evidence>
<dbReference type="STRING" id="1801.BRW64_24135"/>
<evidence type="ECO:0000313" key="1">
    <source>
        <dbReference type="EMBL" id="OPE52499.1"/>
    </source>
</evidence>
<dbReference type="InterPro" id="IPR024495">
    <property type="entry name" value="DUF2771"/>
</dbReference>
<organism evidence="1 3">
    <name type="scientific">Mycolicibacterium diernhoferi</name>
    <dbReference type="NCBI Taxonomy" id="1801"/>
    <lineage>
        <taxon>Bacteria</taxon>
        <taxon>Bacillati</taxon>
        <taxon>Actinomycetota</taxon>
        <taxon>Actinomycetes</taxon>
        <taxon>Mycobacteriales</taxon>
        <taxon>Mycobacteriaceae</taxon>
        <taxon>Mycolicibacterium</taxon>
    </lineage>
</organism>
<dbReference type="OrthoDB" id="4772953at2"/>